<dbReference type="EMBL" id="WTYD01000001">
    <property type="protein sequence ID" value="MXO53016.1"/>
    <property type="molecule type" value="Genomic_DNA"/>
</dbReference>
<comment type="caution">
    <text evidence="8">The sequence shown here is derived from an EMBL/GenBank/DDBJ whole genome shotgun (WGS) entry which is preliminary data.</text>
</comment>
<dbReference type="Proteomes" id="UP000430272">
    <property type="component" value="Unassembled WGS sequence"/>
</dbReference>
<keyword evidence="2 7" id="KW-0929">Antimicrobial</keyword>
<dbReference type="GO" id="GO:0042742">
    <property type="term" value="P:defense response to bacterium"/>
    <property type="evidence" value="ECO:0007669"/>
    <property type="project" value="UniProtKB-KW"/>
</dbReference>
<dbReference type="PANTHER" id="PTHR38107:SF3">
    <property type="entry name" value="LYSOZYME RRRD-RELATED"/>
    <property type="match status" value="1"/>
</dbReference>
<dbReference type="AlphaFoldDB" id="A0A844Y5A6"/>
<dbReference type="OrthoDB" id="5327667at2"/>
<dbReference type="SUPFAM" id="SSF53955">
    <property type="entry name" value="Lysozyme-like"/>
    <property type="match status" value="1"/>
</dbReference>
<evidence type="ECO:0000256" key="2">
    <source>
        <dbReference type="ARBA" id="ARBA00022529"/>
    </source>
</evidence>
<evidence type="ECO:0000256" key="5">
    <source>
        <dbReference type="ARBA" id="ARBA00023200"/>
    </source>
</evidence>
<keyword evidence="3 7" id="KW-0081">Bacteriolytic enzyme</keyword>
<organism evidence="8 9">
    <name type="scientific">Qipengyuania pelagi</name>
    <dbReference type="NCBI Taxonomy" id="994320"/>
    <lineage>
        <taxon>Bacteria</taxon>
        <taxon>Pseudomonadati</taxon>
        <taxon>Pseudomonadota</taxon>
        <taxon>Alphaproteobacteria</taxon>
        <taxon>Sphingomonadales</taxon>
        <taxon>Erythrobacteraceae</taxon>
        <taxon>Qipengyuania</taxon>
    </lineage>
</organism>
<protein>
    <recommendedName>
        <fullName evidence="7">Lysozyme</fullName>
        <ecNumber evidence="7">3.2.1.17</ecNumber>
    </recommendedName>
</protein>
<reference evidence="8 9" key="1">
    <citation type="submission" date="2019-12" db="EMBL/GenBank/DDBJ databases">
        <title>Genomic-based taxomic classification of the family Erythrobacteraceae.</title>
        <authorList>
            <person name="Xu L."/>
        </authorList>
    </citation>
    <scope>NUCLEOTIDE SEQUENCE [LARGE SCALE GENOMIC DNA]</scope>
    <source>
        <strain evidence="8 9">JCM 17468</strain>
    </source>
</reference>
<dbReference type="PANTHER" id="PTHR38107">
    <property type="match status" value="1"/>
</dbReference>
<evidence type="ECO:0000256" key="4">
    <source>
        <dbReference type="ARBA" id="ARBA00022801"/>
    </source>
</evidence>
<keyword evidence="4 7" id="KW-0378">Hydrolase</keyword>
<dbReference type="InterPro" id="IPR023346">
    <property type="entry name" value="Lysozyme-like_dom_sf"/>
</dbReference>
<evidence type="ECO:0000256" key="1">
    <source>
        <dbReference type="ARBA" id="ARBA00000632"/>
    </source>
</evidence>
<evidence type="ECO:0000256" key="6">
    <source>
        <dbReference type="ARBA" id="ARBA00023295"/>
    </source>
</evidence>
<dbReference type="Gene3D" id="1.10.530.40">
    <property type="match status" value="1"/>
</dbReference>
<dbReference type="InterPro" id="IPR023347">
    <property type="entry name" value="Lysozyme_dom_sf"/>
</dbReference>
<name>A0A844Y5A6_9SPHN</name>
<dbReference type="GO" id="GO:0031640">
    <property type="term" value="P:killing of cells of another organism"/>
    <property type="evidence" value="ECO:0007669"/>
    <property type="project" value="UniProtKB-KW"/>
</dbReference>
<dbReference type="InterPro" id="IPR051018">
    <property type="entry name" value="Bacteriophage_GH24"/>
</dbReference>
<proteinExistence type="inferred from homology"/>
<gene>
    <name evidence="8" type="ORF">GRI47_03195</name>
</gene>
<dbReference type="InterPro" id="IPR002196">
    <property type="entry name" value="Glyco_hydro_24"/>
</dbReference>
<evidence type="ECO:0000313" key="8">
    <source>
        <dbReference type="EMBL" id="MXO53016.1"/>
    </source>
</evidence>
<comment type="catalytic activity">
    <reaction evidence="1 7">
        <text>Hydrolysis of (1-&gt;4)-beta-linkages between N-acetylmuramic acid and N-acetyl-D-glucosamine residues in a peptidoglycan and between N-acetyl-D-glucosamine residues in chitodextrins.</text>
        <dbReference type="EC" id="3.2.1.17"/>
    </reaction>
</comment>
<accession>A0A844Y5A6</accession>
<dbReference type="InterPro" id="IPR033907">
    <property type="entry name" value="Endolysin_autolysin"/>
</dbReference>
<dbReference type="GO" id="GO:0003796">
    <property type="term" value="F:lysozyme activity"/>
    <property type="evidence" value="ECO:0007669"/>
    <property type="project" value="UniProtKB-EC"/>
</dbReference>
<evidence type="ECO:0000313" key="9">
    <source>
        <dbReference type="Proteomes" id="UP000430272"/>
    </source>
</evidence>
<keyword evidence="6 7" id="KW-0326">Glycosidase</keyword>
<sequence>MTAGAVGLAAFTNPFGPSRSIGGVVDTHAVYEDPTQTRLAAHKIGTSADFKRALIQEEGVRYIVYRDVAGYPTVGIGHLVDPEDGLRVGDRVSKEQILEFLETDLSDAERHVRELVGDLPLYQHEFDALVDLVYNVGPGNVAEDESPRLNAAIQARDYDAIAAELNYTHAAGQVARGLQFRSERREKIFSEAAYDDPRESEFSSTV</sequence>
<dbReference type="CDD" id="cd00737">
    <property type="entry name" value="lyz_endolysin_autolysin"/>
    <property type="match status" value="1"/>
</dbReference>
<comment type="similarity">
    <text evidence="7">Belongs to the glycosyl hydrolase 24 family.</text>
</comment>
<dbReference type="GO" id="GO:0009253">
    <property type="term" value="P:peptidoglycan catabolic process"/>
    <property type="evidence" value="ECO:0007669"/>
    <property type="project" value="InterPro"/>
</dbReference>
<evidence type="ECO:0000256" key="3">
    <source>
        <dbReference type="ARBA" id="ARBA00022638"/>
    </source>
</evidence>
<dbReference type="HAMAP" id="MF_04110">
    <property type="entry name" value="ENDOLYSIN_T4"/>
    <property type="match status" value="1"/>
</dbReference>
<dbReference type="InterPro" id="IPR034690">
    <property type="entry name" value="Endolysin_T4_type"/>
</dbReference>
<evidence type="ECO:0000256" key="7">
    <source>
        <dbReference type="RuleBase" id="RU003788"/>
    </source>
</evidence>
<keyword evidence="9" id="KW-1185">Reference proteome</keyword>
<dbReference type="Pfam" id="PF00959">
    <property type="entry name" value="Phage_lysozyme"/>
    <property type="match status" value="1"/>
</dbReference>
<dbReference type="GO" id="GO:0016998">
    <property type="term" value="P:cell wall macromolecule catabolic process"/>
    <property type="evidence" value="ECO:0007669"/>
    <property type="project" value="InterPro"/>
</dbReference>
<keyword evidence="5" id="KW-1035">Host cytoplasm</keyword>
<dbReference type="EC" id="3.2.1.17" evidence="7"/>